<evidence type="ECO:0000313" key="4">
    <source>
        <dbReference type="Proteomes" id="UP000577408"/>
    </source>
</evidence>
<proteinExistence type="predicted"/>
<keyword evidence="3" id="KW-0067">ATP-binding</keyword>
<dbReference type="Pfam" id="PF13173">
    <property type="entry name" value="AAA_14"/>
    <property type="match status" value="1"/>
</dbReference>
<comment type="caution">
    <text evidence="3">The sequence shown here is derived from an EMBL/GenBank/DDBJ whole genome shotgun (WGS) entry which is preliminary data.</text>
</comment>
<evidence type="ECO:0000259" key="1">
    <source>
        <dbReference type="Pfam" id="PF13173"/>
    </source>
</evidence>
<evidence type="ECO:0000259" key="2">
    <source>
        <dbReference type="Pfam" id="PF13635"/>
    </source>
</evidence>
<dbReference type="InterPro" id="IPR025420">
    <property type="entry name" value="DUF4143"/>
</dbReference>
<keyword evidence="4" id="KW-1185">Reference proteome</keyword>
<evidence type="ECO:0000313" key="3">
    <source>
        <dbReference type="EMBL" id="MBA1836675.1"/>
    </source>
</evidence>
<dbReference type="RefSeq" id="WP_181191397.1">
    <property type="nucleotide sequence ID" value="NZ_JABFED010000001.1"/>
</dbReference>
<feature type="domain" description="DUF4143" evidence="2">
    <location>
        <begin position="202"/>
        <end position="349"/>
    </location>
</feature>
<name>A0A7H0KAQ3_9CORY</name>
<dbReference type="PANTHER" id="PTHR33295">
    <property type="entry name" value="ATPASE"/>
    <property type="match status" value="1"/>
</dbReference>
<dbReference type="InterPro" id="IPR027417">
    <property type="entry name" value="P-loop_NTPase"/>
</dbReference>
<dbReference type="GO" id="GO:0005524">
    <property type="term" value="F:ATP binding"/>
    <property type="evidence" value="ECO:0007669"/>
    <property type="project" value="UniProtKB-KW"/>
</dbReference>
<gene>
    <name evidence="3" type="ORF">HMA55_01920</name>
</gene>
<accession>A0A7H0KAQ3</accession>
<dbReference type="InterPro" id="IPR041682">
    <property type="entry name" value="AAA_14"/>
</dbReference>
<protein>
    <submittedName>
        <fullName evidence="3">ATP-binding protein</fullName>
    </submittedName>
</protein>
<dbReference type="Pfam" id="PF13635">
    <property type="entry name" value="DUF4143"/>
    <property type="match status" value="1"/>
</dbReference>
<dbReference type="EMBL" id="JABFED010000001">
    <property type="protein sequence ID" value="MBA1836675.1"/>
    <property type="molecule type" value="Genomic_DNA"/>
</dbReference>
<dbReference type="AlphaFoldDB" id="A0A7H0KAQ3"/>
<sequence>MRVLHPRQQYLDNLLAVTDNNFVRIITGVRRCGKSTLLELYRRHLREHGIPEDAIMVVNFEDQANAALQDPAAFHDAVTQRLTQGLRYLHVDEVQELEDWARVINSLRLNEQLEICVTGSNASLFVGESLTYLAGRYIEIPMLPLSLAEFMEFRYPADARPGLDRAFQEWVIIGGFPATVQLADPVVVRQANSSLFDSIFTRDISLRGQIRDTDTFLRVARFLFDNAGNPVSTNRIVGHLKHEGLKASSETVDRYLGLMSDAHLIYQCRDYDTKGKRWLSTNGKFYFVDPGLRTALLGSRAFNFGHDLENMVYLELRRRGYQVSTGKVPGGEIDFIANDGQRTLYIQVALTVTEPATLERELAPFGTLPAGSRCILLTTDRFAPDTGNVSWRDAIEVLAGGALD</sequence>
<keyword evidence="3" id="KW-0547">Nucleotide-binding</keyword>
<dbReference type="PANTHER" id="PTHR33295:SF20">
    <property type="entry name" value="ATPASE"/>
    <property type="match status" value="1"/>
</dbReference>
<feature type="domain" description="AAA" evidence="1">
    <location>
        <begin position="23"/>
        <end position="151"/>
    </location>
</feature>
<dbReference type="SUPFAM" id="SSF52540">
    <property type="entry name" value="P-loop containing nucleoside triphosphate hydrolases"/>
    <property type="match status" value="1"/>
</dbReference>
<dbReference type="Proteomes" id="UP000577408">
    <property type="component" value="Unassembled WGS sequence"/>
</dbReference>
<reference evidence="3 4" key="1">
    <citation type="submission" date="2020-05" db="EMBL/GenBank/DDBJ databases">
        <title>Descriptions of Corynebacterium xxxx sp. nov., Corynebacterium yyyy sp. nov. and Corynebacterium zzzz sp. nov.</title>
        <authorList>
            <person name="Zhang G."/>
        </authorList>
    </citation>
    <scope>NUCLEOTIDE SEQUENCE [LARGE SCALE GENOMIC DNA]</scope>
    <source>
        <strain evidence="4">zg-913</strain>
    </source>
</reference>
<organism evidence="3 4">
    <name type="scientific">Corynebacterium wankanglinii</name>
    <dbReference type="NCBI Taxonomy" id="2735136"/>
    <lineage>
        <taxon>Bacteria</taxon>
        <taxon>Bacillati</taxon>
        <taxon>Actinomycetota</taxon>
        <taxon>Actinomycetes</taxon>
        <taxon>Mycobacteriales</taxon>
        <taxon>Corynebacteriaceae</taxon>
        <taxon>Corynebacterium</taxon>
    </lineage>
</organism>